<name>B6XBM5_9GAMM</name>
<sequence>MRLISQNIRPKQPFSNFFIQKIAYIMRKKLLIFSQQLFTSPPIKKSLSR</sequence>
<reference evidence="1 2" key="1">
    <citation type="submission" date="2008-10" db="EMBL/GenBank/DDBJ databases">
        <title>Draft genome sequence of Providencia alcalifaciens (DSM 30120).</title>
        <authorList>
            <person name="Sudarsanam P."/>
            <person name="Ley R."/>
            <person name="Guruge J."/>
            <person name="Turnbaugh P.J."/>
            <person name="Mahowald M."/>
            <person name="Liep D."/>
            <person name="Gordon J."/>
        </authorList>
    </citation>
    <scope>NUCLEOTIDE SEQUENCE [LARGE SCALE GENOMIC DNA]</scope>
    <source>
        <strain evidence="1 2">DSM 30120</strain>
    </source>
</reference>
<dbReference type="EMBL" id="ABXW01000014">
    <property type="protein sequence ID" value="EEB47027.1"/>
    <property type="molecule type" value="Genomic_DNA"/>
</dbReference>
<comment type="caution">
    <text evidence="1">The sequence shown here is derived from an EMBL/GenBank/DDBJ whole genome shotgun (WGS) entry which is preliminary data.</text>
</comment>
<dbReference type="Proteomes" id="UP000003729">
    <property type="component" value="Unassembled WGS sequence"/>
</dbReference>
<dbReference type="AlphaFoldDB" id="B6XBM5"/>
<gene>
    <name evidence="1" type="ORF">PROVALCAL_00736</name>
</gene>
<reference evidence="1 2" key="2">
    <citation type="submission" date="2008-10" db="EMBL/GenBank/DDBJ databases">
        <authorList>
            <person name="Fulton L."/>
            <person name="Clifton S."/>
            <person name="Fulton B."/>
            <person name="Xu J."/>
            <person name="Minx P."/>
            <person name="Pepin K.H."/>
            <person name="Johnson M."/>
            <person name="Bhonagiri V."/>
            <person name="Nash W.E."/>
            <person name="Mardis E.R."/>
            <person name="Wilson R.K."/>
        </authorList>
    </citation>
    <scope>NUCLEOTIDE SEQUENCE [LARGE SCALE GENOMIC DNA]</scope>
    <source>
        <strain evidence="1 2">DSM 30120</strain>
    </source>
</reference>
<protein>
    <submittedName>
        <fullName evidence="1">Uncharacterized protein</fullName>
    </submittedName>
</protein>
<evidence type="ECO:0000313" key="1">
    <source>
        <dbReference type="EMBL" id="EEB47027.1"/>
    </source>
</evidence>
<accession>B6XBM5</accession>
<proteinExistence type="predicted"/>
<evidence type="ECO:0000313" key="2">
    <source>
        <dbReference type="Proteomes" id="UP000003729"/>
    </source>
</evidence>
<organism evidence="1 2">
    <name type="scientific">Providencia alcalifaciens DSM 30120</name>
    <dbReference type="NCBI Taxonomy" id="520999"/>
    <lineage>
        <taxon>Bacteria</taxon>
        <taxon>Pseudomonadati</taxon>
        <taxon>Pseudomonadota</taxon>
        <taxon>Gammaproteobacteria</taxon>
        <taxon>Enterobacterales</taxon>
        <taxon>Morganellaceae</taxon>
        <taxon>Providencia</taxon>
    </lineage>
</organism>